<dbReference type="InterPro" id="IPR003136">
    <property type="entry name" value="Cytidylate_kin"/>
</dbReference>
<dbReference type="HAMAP" id="MF_00238">
    <property type="entry name" value="Cytidyl_kinase_type1"/>
    <property type="match status" value="1"/>
</dbReference>
<accession>A0ABW1JA58</accession>
<sequence>MSRSSRVPTSVPALVVAVDGPSGSGKSSVSRAVARRFGLRYLDTGAMYRALTWWCLDQAVDLADQGAVVRAMDAMPLVMGTDPAAPSVFVGAVDVGEPIRQTRVSERVSAVATNLDVRARMRDLQRRLIGEAEAGVVAEGRDITTVVAPDADVRVLLTATEQARLERRTRELHGHAEQDAVESTRDQVVRRDRDDSTVSQFVTAADGVHTIDSSAMGFEEVVDALSALVTRVTGREPAVESR</sequence>
<name>A0ABW1JA58_9ACTN</name>
<dbReference type="Proteomes" id="UP001596189">
    <property type="component" value="Unassembled WGS sequence"/>
</dbReference>
<keyword evidence="8" id="KW-0963">Cytoplasm</keyword>
<comment type="subcellular location">
    <subcellularLocation>
        <location evidence="8">Cytoplasm</location>
    </subcellularLocation>
</comment>
<reference evidence="12" key="1">
    <citation type="journal article" date="2019" name="Int. J. Syst. Evol. Microbiol.">
        <title>The Global Catalogue of Microorganisms (GCM) 10K type strain sequencing project: providing services to taxonomists for standard genome sequencing and annotation.</title>
        <authorList>
            <consortium name="The Broad Institute Genomics Platform"/>
            <consortium name="The Broad Institute Genome Sequencing Center for Infectious Disease"/>
            <person name="Wu L."/>
            <person name="Ma J."/>
        </authorList>
    </citation>
    <scope>NUCLEOTIDE SEQUENCE [LARGE SCALE GENOMIC DNA]</scope>
    <source>
        <strain evidence="12">KACC 14249</strain>
    </source>
</reference>
<comment type="caution">
    <text evidence="11">The sequence shown here is derived from an EMBL/GenBank/DDBJ whole genome shotgun (WGS) entry which is preliminary data.</text>
</comment>
<feature type="domain" description="Cytidylate kinase" evidence="10">
    <location>
        <begin position="16"/>
        <end position="229"/>
    </location>
</feature>
<keyword evidence="3 8" id="KW-0547">Nucleotide-binding</keyword>
<evidence type="ECO:0000256" key="8">
    <source>
        <dbReference type="HAMAP-Rule" id="MF_00238"/>
    </source>
</evidence>
<dbReference type="GO" id="GO:0016301">
    <property type="term" value="F:kinase activity"/>
    <property type="evidence" value="ECO:0007669"/>
    <property type="project" value="UniProtKB-KW"/>
</dbReference>
<evidence type="ECO:0000256" key="2">
    <source>
        <dbReference type="ARBA" id="ARBA00022679"/>
    </source>
</evidence>
<evidence type="ECO:0000256" key="9">
    <source>
        <dbReference type="SAM" id="MobiDB-lite"/>
    </source>
</evidence>
<evidence type="ECO:0000313" key="12">
    <source>
        <dbReference type="Proteomes" id="UP001596189"/>
    </source>
</evidence>
<evidence type="ECO:0000256" key="3">
    <source>
        <dbReference type="ARBA" id="ARBA00022741"/>
    </source>
</evidence>
<dbReference type="Gene3D" id="3.40.50.300">
    <property type="entry name" value="P-loop containing nucleotide triphosphate hydrolases"/>
    <property type="match status" value="1"/>
</dbReference>
<dbReference type="RefSeq" id="WP_378226948.1">
    <property type="nucleotide sequence ID" value="NZ_BAABFP010000005.1"/>
</dbReference>
<keyword evidence="2 8" id="KW-0808">Transferase</keyword>
<evidence type="ECO:0000256" key="6">
    <source>
        <dbReference type="ARBA" id="ARBA00047615"/>
    </source>
</evidence>
<dbReference type="EC" id="2.7.4.25" evidence="8"/>
<organism evidence="11 12">
    <name type="scientific">Angustibacter luteus</name>
    <dbReference type="NCBI Taxonomy" id="658456"/>
    <lineage>
        <taxon>Bacteria</taxon>
        <taxon>Bacillati</taxon>
        <taxon>Actinomycetota</taxon>
        <taxon>Actinomycetes</taxon>
        <taxon>Kineosporiales</taxon>
        <taxon>Kineosporiaceae</taxon>
    </lineage>
</organism>
<feature type="region of interest" description="Disordered" evidence="9">
    <location>
        <begin position="170"/>
        <end position="196"/>
    </location>
</feature>
<evidence type="ECO:0000259" key="10">
    <source>
        <dbReference type="Pfam" id="PF02224"/>
    </source>
</evidence>
<evidence type="ECO:0000256" key="7">
    <source>
        <dbReference type="ARBA" id="ARBA00048478"/>
    </source>
</evidence>
<comment type="similarity">
    <text evidence="1 8">Belongs to the cytidylate kinase family. Type 1 subfamily.</text>
</comment>
<comment type="catalytic activity">
    <reaction evidence="7 8">
        <text>CMP + ATP = CDP + ADP</text>
        <dbReference type="Rhea" id="RHEA:11600"/>
        <dbReference type="ChEBI" id="CHEBI:30616"/>
        <dbReference type="ChEBI" id="CHEBI:58069"/>
        <dbReference type="ChEBI" id="CHEBI:60377"/>
        <dbReference type="ChEBI" id="CHEBI:456216"/>
        <dbReference type="EC" id="2.7.4.25"/>
    </reaction>
</comment>
<evidence type="ECO:0000256" key="5">
    <source>
        <dbReference type="ARBA" id="ARBA00022840"/>
    </source>
</evidence>
<keyword evidence="12" id="KW-1185">Reference proteome</keyword>
<proteinExistence type="inferred from homology"/>
<feature type="binding site" evidence="8">
    <location>
        <begin position="20"/>
        <end position="28"/>
    </location>
    <ligand>
        <name>ATP</name>
        <dbReference type="ChEBI" id="CHEBI:30616"/>
    </ligand>
</feature>
<evidence type="ECO:0000313" key="11">
    <source>
        <dbReference type="EMBL" id="MFC6006152.1"/>
    </source>
</evidence>
<dbReference type="InterPro" id="IPR011994">
    <property type="entry name" value="Cytidylate_kinase_dom"/>
</dbReference>
<dbReference type="SUPFAM" id="SSF52540">
    <property type="entry name" value="P-loop containing nucleoside triphosphate hydrolases"/>
    <property type="match status" value="1"/>
</dbReference>
<protein>
    <recommendedName>
        <fullName evidence="8">Cytidylate kinase</fullName>
        <shortName evidence="8">CK</shortName>
        <ecNumber evidence="8">2.7.4.25</ecNumber>
    </recommendedName>
    <alternativeName>
        <fullName evidence="8">Cytidine monophosphate kinase</fullName>
        <shortName evidence="8">CMP kinase</shortName>
    </alternativeName>
</protein>
<evidence type="ECO:0000256" key="4">
    <source>
        <dbReference type="ARBA" id="ARBA00022777"/>
    </source>
</evidence>
<gene>
    <name evidence="8 11" type="primary">cmk</name>
    <name evidence="11" type="ORF">ACFQDO_03325</name>
</gene>
<dbReference type="EMBL" id="JBHSRD010000002">
    <property type="protein sequence ID" value="MFC6006152.1"/>
    <property type="molecule type" value="Genomic_DNA"/>
</dbReference>
<dbReference type="CDD" id="cd02020">
    <property type="entry name" value="CMPK"/>
    <property type="match status" value="1"/>
</dbReference>
<keyword evidence="5 8" id="KW-0067">ATP-binding</keyword>
<comment type="catalytic activity">
    <reaction evidence="6 8">
        <text>dCMP + ATP = dCDP + ADP</text>
        <dbReference type="Rhea" id="RHEA:25094"/>
        <dbReference type="ChEBI" id="CHEBI:30616"/>
        <dbReference type="ChEBI" id="CHEBI:57566"/>
        <dbReference type="ChEBI" id="CHEBI:58593"/>
        <dbReference type="ChEBI" id="CHEBI:456216"/>
        <dbReference type="EC" id="2.7.4.25"/>
    </reaction>
</comment>
<dbReference type="NCBIfam" id="TIGR00017">
    <property type="entry name" value="cmk"/>
    <property type="match status" value="1"/>
</dbReference>
<dbReference type="InterPro" id="IPR027417">
    <property type="entry name" value="P-loop_NTPase"/>
</dbReference>
<keyword evidence="4 8" id="KW-0418">Kinase</keyword>
<dbReference type="Pfam" id="PF02224">
    <property type="entry name" value="Cytidylate_kin"/>
    <property type="match status" value="1"/>
</dbReference>
<evidence type="ECO:0000256" key="1">
    <source>
        <dbReference type="ARBA" id="ARBA00009427"/>
    </source>
</evidence>